<dbReference type="PANTHER" id="PTHR11177:SF202">
    <property type="entry name" value="CHITINASE-3-LIKE PROTEIN 1"/>
    <property type="match status" value="1"/>
</dbReference>
<keyword evidence="17" id="KW-1185">Reference proteome</keyword>
<reference evidence="16 17" key="1">
    <citation type="journal article" date="2021" name="Elife">
        <title>Chloroplast acquisition without the gene transfer in kleptoplastic sea slugs, Plakobranchus ocellatus.</title>
        <authorList>
            <person name="Maeda T."/>
            <person name="Takahashi S."/>
            <person name="Yoshida T."/>
            <person name="Shimamura S."/>
            <person name="Takaki Y."/>
            <person name="Nagai Y."/>
            <person name="Toyoda A."/>
            <person name="Suzuki Y."/>
            <person name="Arimoto A."/>
            <person name="Ishii H."/>
            <person name="Satoh N."/>
            <person name="Nishiyama T."/>
            <person name="Hasebe M."/>
            <person name="Maruyama T."/>
            <person name="Minagawa J."/>
            <person name="Obokata J."/>
            <person name="Shigenobu S."/>
        </authorList>
    </citation>
    <scope>NUCLEOTIDE SEQUENCE [LARGE SCALE GENOMIC DNA]</scope>
</reference>
<dbReference type="GO" id="GO:0008061">
    <property type="term" value="F:chitin binding"/>
    <property type="evidence" value="ECO:0007669"/>
    <property type="project" value="InterPro"/>
</dbReference>
<evidence type="ECO:0000259" key="15">
    <source>
        <dbReference type="PROSITE" id="PS51910"/>
    </source>
</evidence>
<evidence type="ECO:0000256" key="10">
    <source>
        <dbReference type="ARBA" id="ARBA00022703"/>
    </source>
</evidence>
<feature type="domain" description="GH18" evidence="15">
    <location>
        <begin position="1"/>
        <end position="203"/>
    </location>
</feature>
<evidence type="ECO:0000256" key="7">
    <source>
        <dbReference type="ARBA" id="ARBA00022490"/>
    </source>
</evidence>
<evidence type="ECO:0000313" key="16">
    <source>
        <dbReference type="EMBL" id="GFN78209.1"/>
    </source>
</evidence>
<name>A0AAV3Y5Z4_9GAST</name>
<dbReference type="InterPro" id="IPR050314">
    <property type="entry name" value="Glycosyl_Hydrlase_18"/>
</dbReference>
<dbReference type="InterPro" id="IPR017853">
    <property type="entry name" value="GH"/>
</dbReference>
<comment type="subunit">
    <text evidence="5">Monomer.</text>
</comment>
<dbReference type="SUPFAM" id="SSF54556">
    <property type="entry name" value="Chitinase insertion domain"/>
    <property type="match status" value="1"/>
</dbReference>
<dbReference type="InterPro" id="IPR001223">
    <property type="entry name" value="Glyco_hydro18_cat"/>
</dbReference>
<dbReference type="SMART" id="SM00636">
    <property type="entry name" value="Glyco_18"/>
    <property type="match status" value="1"/>
</dbReference>
<accession>A0AAV3Y5Z4</accession>
<evidence type="ECO:0000256" key="4">
    <source>
        <dbReference type="ARBA" id="ARBA00009336"/>
    </source>
</evidence>
<dbReference type="GO" id="GO:0005576">
    <property type="term" value="C:extracellular region"/>
    <property type="evidence" value="ECO:0007669"/>
    <property type="project" value="UniProtKB-SubCell"/>
</dbReference>
<protein>
    <recommendedName>
        <fullName evidence="6">Chitinase-3-like protein 1</fullName>
    </recommendedName>
</protein>
<keyword evidence="7" id="KW-0963">Cytoplasm</keyword>
<evidence type="ECO:0000256" key="6">
    <source>
        <dbReference type="ARBA" id="ARBA00017545"/>
    </source>
</evidence>
<dbReference type="Gene3D" id="3.20.20.80">
    <property type="entry name" value="Glycosidases"/>
    <property type="match status" value="1"/>
</dbReference>
<gene>
    <name evidence="16" type="ORF">PoB_000471500</name>
</gene>
<evidence type="ECO:0000256" key="11">
    <source>
        <dbReference type="ARBA" id="ARBA00022824"/>
    </source>
</evidence>
<evidence type="ECO:0000256" key="3">
    <source>
        <dbReference type="ARBA" id="ARBA00004496"/>
    </source>
</evidence>
<keyword evidence="12" id="KW-1015">Disulfide bond</keyword>
<keyword evidence="10" id="KW-0053">Apoptosis</keyword>
<dbReference type="GO" id="GO:0005783">
    <property type="term" value="C:endoplasmic reticulum"/>
    <property type="evidence" value="ECO:0007669"/>
    <property type="project" value="UniProtKB-SubCell"/>
</dbReference>
<dbReference type="PROSITE" id="PS51910">
    <property type="entry name" value="GH18_2"/>
    <property type="match status" value="1"/>
</dbReference>
<organism evidence="16 17">
    <name type="scientific">Plakobranchus ocellatus</name>
    <dbReference type="NCBI Taxonomy" id="259542"/>
    <lineage>
        <taxon>Eukaryota</taxon>
        <taxon>Metazoa</taxon>
        <taxon>Spiralia</taxon>
        <taxon>Lophotrochozoa</taxon>
        <taxon>Mollusca</taxon>
        <taxon>Gastropoda</taxon>
        <taxon>Heterobranchia</taxon>
        <taxon>Euthyneura</taxon>
        <taxon>Panpulmonata</taxon>
        <taxon>Sacoglossa</taxon>
        <taxon>Placobranchoidea</taxon>
        <taxon>Plakobranchidae</taxon>
        <taxon>Plakobranchus</taxon>
    </lineage>
</organism>
<dbReference type="SUPFAM" id="SSF51445">
    <property type="entry name" value="(Trans)glycosidases"/>
    <property type="match status" value="1"/>
</dbReference>
<dbReference type="GO" id="GO:0005975">
    <property type="term" value="P:carbohydrate metabolic process"/>
    <property type="evidence" value="ECO:0007669"/>
    <property type="project" value="InterPro"/>
</dbReference>
<evidence type="ECO:0000256" key="14">
    <source>
        <dbReference type="ARBA" id="ARBA00023198"/>
    </source>
</evidence>
<keyword evidence="14" id="KW-0395">Inflammatory response</keyword>
<comment type="similarity">
    <text evidence="4">Belongs to the glycosyl hydrolase 18 family.</text>
</comment>
<keyword evidence="13" id="KW-0325">Glycoprotein</keyword>
<keyword evidence="9" id="KW-0929">Antimicrobial</keyword>
<evidence type="ECO:0000256" key="1">
    <source>
        <dbReference type="ARBA" id="ARBA00004239"/>
    </source>
</evidence>
<evidence type="ECO:0000256" key="13">
    <source>
        <dbReference type="ARBA" id="ARBA00023180"/>
    </source>
</evidence>
<dbReference type="Gene3D" id="3.10.50.10">
    <property type="match status" value="1"/>
</dbReference>
<dbReference type="Proteomes" id="UP000735302">
    <property type="component" value="Unassembled WGS sequence"/>
</dbReference>
<dbReference type="InterPro" id="IPR011583">
    <property type="entry name" value="Chitinase_II/V-like_cat"/>
</dbReference>
<dbReference type="EMBL" id="BLXT01000588">
    <property type="protein sequence ID" value="GFN78209.1"/>
    <property type="molecule type" value="Genomic_DNA"/>
</dbReference>
<evidence type="ECO:0000256" key="12">
    <source>
        <dbReference type="ARBA" id="ARBA00023157"/>
    </source>
</evidence>
<dbReference type="PANTHER" id="PTHR11177">
    <property type="entry name" value="CHITINASE"/>
    <property type="match status" value="1"/>
</dbReference>
<evidence type="ECO:0000256" key="9">
    <source>
        <dbReference type="ARBA" id="ARBA00022529"/>
    </source>
</evidence>
<evidence type="ECO:0000313" key="17">
    <source>
        <dbReference type="Proteomes" id="UP000735302"/>
    </source>
</evidence>
<dbReference type="InterPro" id="IPR029070">
    <property type="entry name" value="Chitinase_insertion_sf"/>
</dbReference>
<dbReference type="GO" id="GO:0006032">
    <property type="term" value="P:chitin catabolic process"/>
    <property type="evidence" value="ECO:0007669"/>
    <property type="project" value="TreeGrafter"/>
</dbReference>
<dbReference type="Pfam" id="PF00704">
    <property type="entry name" value="Glyco_hydro_18"/>
    <property type="match status" value="1"/>
</dbReference>
<evidence type="ECO:0000256" key="5">
    <source>
        <dbReference type="ARBA" id="ARBA00011245"/>
    </source>
</evidence>
<comment type="subcellular location">
    <subcellularLocation>
        <location evidence="3">Cytoplasm</location>
    </subcellularLocation>
    <subcellularLocation>
        <location evidence="2">Endoplasmic reticulum</location>
    </subcellularLocation>
    <subcellularLocation>
        <location evidence="1">Secreted</location>
        <location evidence="1">Extracellular space</location>
    </subcellularLocation>
</comment>
<proteinExistence type="inferred from homology"/>
<dbReference type="FunFam" id="3.10.50.10:FF:000001">
    <property type="entry name" value="Chitinase 3-like 1"/>
    <property type="match status" value="1"/>
</dbReference>
<sequence>MISQEFCFVAVTITLSAVDYICLMAYDFHGDWDGVTGHMTSLYAPRNARGMEVTHNVHYAVNFWLQGGCPREKLVLGLAAYGRSYTLQNAQYTGLGEATDGPGRPGPHSGEAGTLAFYEVCSTIKHGGKVVWLEKQKVPFFVNGDQWVAYEDLRSIHIKSQYIRDMNLAGAMIWDISLDDFTGVFCGLGRFPLLTTIKKSLGP</sequence>
<evidence type="ECO:0000256" key="2">
    <source>
        <dbReference type="ARBA" id="ARBA00004240"/>
    </source>
</evidence>
<dbReference type="GO" id="GO:0004568">
    <property type="term" value="F:chitinase activity"/>
    <property type="evidence" value="ECO:0007669"/>
    <property type="project" value="TreeGrafter"/>
</dbReference>
<keyword evidence="11" id="KW-0256">Endoplasmic reticulum</keyword>
<dbReference type="AlphaFoldDB" id="A0AAV3Y5Z4"/>
<comment type="caution">
    <text evidence="16">The sequence shown here is derived from an EMBL/GenBank/DDBJ whole genome shotgun (WGS) entry which is preliminary data.</text>
</comment>
<evidence type="ECO:0000256" key="8">
    <source>
        <dbReference type="ARBA" id="ARBA00022525"/>
    </source>
</evidence>
<keyword evidence="8" id="KW-0964">Secreted</keyword>
<dbReference type="GO" id="GO:0006915">
    <property type="term" value="P:apoptotic process"/>
    <property type="evidence" value="ECO:0007669"/>
    <property type="project" value="UniProtKB-KW"/>
</dbReference>